<evidence type="ECO:0008006" key="8">
    <source>
        <dbReference type="Google" id="ProtNLM"/>
    </source>
</evidence>
<evidence type="ECO:0000256" key="1">
    <source>
        <dbReference type="ARBA" id="ARBA00004123"/>
    </source>
</evidence>
<name>A0AAN8A956_9SACH</name>
<dbReference type="GO" id="GO:0006974">
    <property type="term" value="P:DNA damage response"/>
    <property type="evidence" value="ECO:0007669"/>
    <property type="project" value="TreeGrafter"/>
</dbReference>
<dbReference type="Pfam" id="PF22972">
    <property type="entry name" value="EVH1_PP4R3"/>
    <property type="match status" value="1"/>
</dbReference>
<feature type="region of interest" description="Disordered" evidence="3">
    <location>
        <begin position="1"/>
        <end position="39"/>
    </location>
</feature>
<dbReference type="InterPro" id="IPR011993">
    <property type="entry name" value="PH-like_dom_sf"/>
</dbReference>
<evidence type="ECO:0000256" key="3">
    <source>
        <dbReference type="SAM" id="MobiDB-lite"/>
    </source>
</evidence>
<dbReference type="InterPro" id="IPR016024">
    <property type="entry name" value="ARM-type_fold"/>
</dbReference>
<evidence type="ECO:0000259" key="4">
    <source>
        <dbReference type="Pfam" id="PF04802"/>
    </source>
</evidence>
<comment type="subcellular location">
    <subcellularLocation>
        <location evidence="1">Nucleus</location>
    </subcellularLocation>
</comment>
<dbReference type="GO" id="GO:0005654">
    <property type="term" value="C:nucleoplasm"/>
    <property type="evidence" value="ECO:0007669"/>
    <property type="project" value="TreeGrafter"/>
</dbReference>
<dbReference type="GO" id="GO:0072542">
    <property type="term" value="F:protein phosphatase activator activity"/>
    <property type="evidence" value="ECO:0007669"/>
    <property type="project" value="TreeGrafter"/>
</dbReference>
<dbReference type="Pfam" id="PF04802">
    <property type="entry name" value="PP4R3"/>
    <property type="match status" value="1"/>
</dbReference>
<dbReference type="InterPro" id="IPR006887">
    <property type="entry name" value="P4R3-like_central_dom"/>
</dbReference>
<feature type="compositionally biased region" description="Low complexity" evidence="3">
    <location>
        <begin position="1"/>
        <end position="18"/>
    </location>
</feature>
<evidence type="ECO:0000313" key="6">
    <source>
        <dbReference type="EMBL" id="KAK5780630.1"/>
    </source>
</evidence>
<comment type="caution">
    <text evidence="6">The sequence shown here is derived from an EMBL/GenBank/DDBJ whole genome shotgun (WGS) entry which is preliminary data.</text>
</comment>
<proteinExistence type="predicted"/>
<dbReference type="InterPro" id="IPR055236">
    <property type="entry name" value="EVH1_PP4R3"/>
</dbReference>
<sequence length="867" mass="99562">MITLDSSATQDNNNTSTTDDLKLRQNKESNDNKPAELPNALKINDTDPKRVKVYILEDNEWKDTGTGFCTGKIKQIINSISEKPSNDKSSDIAPLDQVVYEAYLIVTNEDIPDQILLESRLEGNVEYQKQEETLIVWKDIKGEDIALSFEESAGCDAICNFLVQVQRNLKRSISLVAVRSSDSGMGSAHEIIAGPVSLPSIDSNQDTATLMDSLKILNENISYEYLKNETIEFIFKSNYVDLLINIFHKAEKENLLKDLLLLSSIIKTLILYNNREIIESLVEDNHIIGIIGILEYDTEFSTMKANHRDYLKKRGPIFKEVLPVENNELKEIIKKCFRLQFLKDVVLVRFFDDNNINLILDIIIDFETCIINFLQTDPFLCKIINLYEIEGSSATNILNSTMASDDDNEMKEKRRNGIKLLHQCIQMSKNLELSDKTKFYKFLIEKDFFNVLQYAFNTETDSSIRIMATDMIITIIEHDILLIQNVQHEKSSNNDISSVDQTYYYYATRKGNNDTLEKQTEDMKLLSILATILLTDKSPGLREQVVQAFNTLLHPDGYLNGNTEGEYDSDGMLSNFNFSSLMEHEEYTNDNGDTDQNNWFNSNSDLNKDLGNSDNNNIQLKRYFKNFYDQIALKLFSPLIMDTNTANTDHNDNNDNDNNNNKQECDDYLLIHIVKLLSFIATEHNRIISRKFILENGILTNISKLIKSTHILQLRLTAVRTIKNIISLNDKYYNRFMITNNLFDPIFDLLKENLDKDNLANSCIQDLFKIIAKNCDVNNEARSNFNILSNYLVGRFKDILNEIDYLPFIKALLSQRNVATIPNESIKKRSNTTDNESYGEEPQDLEMNQVDMVLGLNQNGKRLFSQV</sequence>
<keyword evidence="7" id="KW-1185">Reference proteome</keyword>
<keyword evidence="2" id="KW-0539">Nucleus</keyword>
<accession>A0AAN8A956</accession>
<evidence type="ECO:0000256" key="2">
    <source>
        <dbReference type="ARBA" id="ARBA00023242"/>
    </source>
</evidence>
<dbReference type="Gene3D" id="2.30.29.30">
    <property type="entry name" value="Pleckstrin-homology domain (PH domain)/Phosphotyrosine-binding domain (PTB)"/>
    <property type="match status" value="1"/>
</dbReference>
<evidence type="ECO:0000259" key="5">
    <source>
        <dbReference type="Pfam" id="PF22972"/>
    </source>
</evidence>
<feature type="region of interest" description="Disordered" evidence="3">
    <location>
        <begin position="824"/>
        <end position="844"/>
    </location>
</feature>
<dbReference type="GO" id="GO:0030289">
    <property type="term" value="C:protein phosphatase 4 complex"/>
    <property type="evidence" value="ECO:0007669"/>
    <property type="project" value="TreeGrafter"/>
</dbReference>
<dbReference type="EMBL" id="JAWIZZ010000040">
    <property type="protein sequence ID" value="KAK5780630.1"/>
    <property type="molecule type" value="Genomic_DNA"/>
</dbReference>
<feature type="domain" description="Serine/threonine-protein phosphatase 4 regulatory subunit 3-like central" evidence="4">
    <location>
        <begin position="215"/>
        <end position="814"/>
    </location>
</feature>
<dbReference type="Gene3D" id="1.25.10.10">
    <property type="entry name" value="Leucine-rich Repeat Variant"/>
    <property type="match status" value="1"/>
</dbReference>
<gene>
    <name evidence="6" type="ORF">RI543_001752</name>
</gene>
<protein>
    <recommendedName>
        <fullName evidence="8">Serine/threonine-protein phosphatase 4 regulatory subunit 3-like central domain-containing protein</fullName>
    </recommendedName>
</protein>
<dbReference type="SUPFAM" id="SSF48371">
    <property type="entry name" value="ARM repeat"/>
    <property type="match status" value="1"/>
</dbReference>
<feature type="compositionally biased region" description="Basic and acidic residues" evidence="3">
    <location>
        <begin position="19"/>
        <end position="34"/>
    </location>
</feature>
<dbReference type="InterPro" id="IPR011989">
    <property type="entry name" value="ARM-like"/>
</dbReference>
<evidence type="ECO:0000313" key="7">
    <source>
        <dbReference type="Proteomes" id="UP001306508"/>
    </source>
</evidence>
<reference evidence="7" key="1">
    <citation type="submission" date="2023-07" db="EMBL/GenBank/DDBJ databases">
        <title>A draft genome of Kazachstania heterogenica Y-27499.</title>
        <authorList>
            <person name="Donic C."/>
            <person name="Kralova J.S."/>
            <person name="Fidel L."/>
            <person name="Ben-Dor S."/>
            <person name="Jung S."/>
        </authorList>
    </citation>
    <scope>NUCLEOTIDE SEQUENCE [LARGE SCALE GENOMIC DNA]</scope>
    <source>
        <strain evidence="7">Y27499</strain>
    </source>
</reference>
<dbReference type="AlphaFoldDB" id="A0AAN8A956"/>
<feature type="domain" description="PP4R3 EVH1-like" evidence="5">
    <location>
        <begin position="98"/>
        <end position="169"/>
    </location>
</feature>
<organism evidence="6 7">
    <name type="scientific">Arxiozyma heterogenica</name>
    <dbReference type="NCBI Taxonomy" id="278026"/>
    <lineage>
        <taxon>Eukaryota</taxon>
        <taxon>Fungi</taxon>
        <taxon>Dikarya</taxon>
        <taxon>Ascomycota</taxon>
        <taxon>Saccharomycotina</taxon>
        <taxon>Saccharomycetes</taxon>
        <taxon>Saccharomycetales</taxon>
        <taxon>Saccharomycetaceae</taxon>
        <taxon>Arxiozyma</taxon>
    </lineage>
</organism>
<dbReference type="PANTHER" id="PTHR23318">
    <property type="entry name" value="ATP SYNTHASE GAMMA-RELATED"/>
    <property type="match status" value="1"/>
</dbReference>
<dbReference type="Proteomes" id="UP001306508">
    <property type="component" value="Unassembled WGS sequence"/>
</dbReference>
<dbReference type="PANTHER" id="PTHR23318:SF0">
    <property type="entry name" value="SERINE_THREONINE-PROTEIN PHOSPHATASE 4 REGULATORY SUBUNIT 3"/>
    <property type="match status" value="1"/>
</dbReference>
<dbReference type="InterPro" id="IPR051137">
    <property type="entry name" value="PP4R3-like"/>
</dbReference>